<gene>
    <name evidence="1" type="ORF">A3C93_05915</name>
</gene>
<dbReference type="Proteomes" id="UP000178636">
    <property type="component" value="Unassembled WGS sequence"/>
</dbReference>
<dbReference type="AlphaFoldDB" id="A0A1G2DGN7"/>
<accession>A0A1G2DGN7</accession>
<evidence type="ECO:0000313" key="2">
    <source>
        <dbReference type="Proteomes" id="UP000178636"/>
    </source>
</evidence>
<dbReference type="EMBL" id="MHLO01000027">
    <property type="protein sequence ID" value="OGZ11948.1"/>
    <property type="molecule type" value="Genomic_DNA"/>
</dbReference>
<dbReference type="STRING" id="1798664.A3C93_05915"/>
<name>A0A1G2DGN7_9BACT</name>
<proteinExistence type="predicted"/>
<comment type="caution">
    <text evidence="1">The sequence shown here is derived from an EMBL/GenBank/DDBJ whole genome shotgun (WGS) entry which is preliminary data.</text>
</comment>
<organism evidence="1 2">
    <name type="scientific">Candidatus Lloydbacteria bacterium RIFCSPHIGHO2_02_FULL_54_17</name>
    <dbReference type="NCBI Taxonomy" id="1798664"/>
    <lineage>
        <taxon>Bacteria</taxon>
        <taxon>Candidatus Lloydiibacteriota</taxon>
    </lineage>
</organism>
<protein>
    <submittedName>
        <fullName evidence="1">Uncharacterized protein</fullName>
    </submittedName>
</protein>
<reference evidence="1 2" key="1">
    <citation type="journal article" date="2016" name="Nat. Commun.">
        <title>Thousands of microbial genomes shed light on interconnected biogeochemical processes in an aquifer system.</title>
        <authorList>
            <person name="Anantharaman K."/>
            <person name="Brown C.T."/>
            <person name="Hug L.A."/>
            <person name="Sharon I."/>
            <person name="Castelle C.J."/>
            <person name="Probst A.J."/>
            <person name="Thomas B.C."/>
            <person name="Singh A."/>
            <person name="Wilkins M.J."/>
            <person name="Karaoz U."/>
            <person name="Brodie E.L."/>
            <person name="Williams K.H."/>
            <person name="Hubbard S.S."/>
            <person name="Banfield J.F."/>
        </authorList>
    </citation>
    <scope>NUCLEOTIDE SEQUENCE [LARGE SCALE GENOMIC DNA]</scope>
</reference>
<evidence type="ECO:0000313" key="1">
    <source>
        <dbReference type="EMBL" id="OGZ11948.1"/>
    </source>
</evidence>
<sequence>MNEDMTNLEKSPPVRTEVVAALKDWREGSPLLLKEYMDAFAREHGTTWEGRYTVEGEQVRLYIDAEMFDEAWVSFDQMLDGISKEEMERIKSSPIAGMLDQLENDIQRKINTDTTPQAQ</sequence>